<dbReference type="EMBL" id="JTJJ01000016">
    <property type="protein sequence ID" value="KHJ69392.1"/>
    <property type="molecule type" value="Genomic_DNA"/>
</dbReference>
<dbReference type="InterPro" id="IPR057084">
    <property type="entry name" value="Int_N"/>
</dbReference>
<name>A0A0B1RDU7_9GAMM</name>
<evidence type="ECO:0000259" key="1">
    <source>
        <dbReference type="Pfam" id="PF24624"/>
    </source>
</evidence>
<feature type="domain" description="Phage integrase N-terminal" evidence="1">
    <location>
        <begin position="16"/>
        <end position="74"/>
    </location>
</feature>
<comment type="caution">
    <text evidence="2">The sequence shown here is derived from an EMBL/GenBank/DDBJ whole genome shotgun (WGS) entry which is preliminary data.</text>
</comment>
<reference evidence="2 3" key="1">
    <citation type="submission" date="2014-11" db="EMBL/GenBank/DDBJ databases">
        <title>Genome sequencing of Pantoea rodasii ND03.</title>
        <authorList>
            <person name="Muhamad Yunos N.Y."/>
            <person name="Chan K.-G."/>
        </authorList>
    </citation>
    <scope>NUCLEOTIDE SEQUENCE [LARGE SCALE GENOMIC DNA]</scope>
    <source>
        <strain evidence="2 3">ND03</strain>
    </source>
</reference>
<protein>
    <recommendedName>
        <fullName evidence="1">Phage integrase N-terminal domain-containing protein</fullName>
    </recommendedName>
</protein>
<gene>
    <name evidence="2" type="ORF">QU24_03590</name>
</gene>
<dbReference type="Pfam" id="PF24624">
    <property type="entry name" value="Int_N"/>
    <property type="match status" value="1"/>
</dbReference>
<proteinExistence type="predicted"/>
<evidence type="ECO:0000313" key="2">
    <source>
        <dbReference type="EMBL" id="KHJ69392.1"/>
    </source>
</evidence>
<dbReference type="Proteomes" id="UP000030853">
    <property type="component" value="Unassembled WGS sequence"/>
</dbReference>
<organism evidence="2 3">
    <name type="scientific">Pantoea rodasii</name>
    <dbReference type="NCBI Taxonomy" id="1076549"/>
    <lineage>
        <taxon>Bacteria</taxon>
        <taxon>Pseudomonadati</taxon>
        <taxon>Pseudomonadota</taxon>
        <taxon>Gammaproteobacteria</taxon>
        <taxon>Enterobacterales</taxon>
        <taxon>Erwiniaceae</taxon>
        <taxon>Pantoea</taxon>
    </lineage>
</organism>
<accession>A0A0B1RDU7</accession>
<evidence type="ECO:0000313" key="3">
    <source>
        <dbReference type="Proteomes" id="UP000030853"/>
    </source>
</evidence>
<dbReference type="AlphaFoldDB" id="A0A0B1RDU7"/>
<sequence>MNGTTAQNPWQEEKEDRCKLRGLVDVWYGAHGITLKDDLKRQLAMNHAFVCICDPLARDFNAQRFSHYREKRLKGEG</sequence>